<evidence type="ECO:0000313" key="4">
    <source>
        <dbReference type="Proteomes" id="UP000462152"/>
    </source>
</evidence>
<feature type="domain" description="Acyl-CoA thioesterase-like C-terminal" evidence="2">
    <location>
        <begin position="138"/>
        <end position="267"/>
    </location>
</feature>
<dbReference type="EMBL" id="WOGT01000005">
    <property type="protein sequence ID" value="MUN55308.1"/>
    <property type="molecule type" value="Genomic_DNA"/>
</dbReference>
<dbReference type="Gene3D" id="2.40.160.210">
    <property type="entry name" value="Acyl-CoA thioesterase, double hotdog domain"/>
    <property type="match status" value="1"/>
</dbReference>
<accession>A0A7K1LJF2</accession>
<proteinExistence type="predicted"/>
<dbReference type="RefSeq" id="WP_129316249.1">
    <property type="nucleotide sequence ID" value="NZ_CP197643.1"/>
</dbReference>
<dbReference type="InterPro" id="IPR029069">
    <property type="entry name" value="HotDog_dom_sf"/>
</dbReference>
<evidence type="ECO:0000313" key="3">
    <source>
        <dbReference type="EMBL" id="MUN55308.1"/>
    </source>
</evidence>
<evidence type="ECO:0000259" key="2">
    <source>
        <dbReference type="Pfam" id="PF20789"/>
    </source>
</evidence>
<evidence type="ECO:0000259" key="1">
    <source>
        <dbReference type="Pfam" id="PF13622"/>
    </source>
</evidence>
<name>A0A7K1LJF2_9MICC</name>
<dbReference type="Proteomes" id="UP000462152">
    <property type="component" value="Unassembled WGS sequence"/>
</dbReference>
<reference evidence="3 4" key="1">
    <citation type="submission" date="2019-12" db="EMBL/GenBank/DDBJ databases">
        <authorList>
            <person name="Li J."/>
            <person name="Shi Y."/>
            <person name="Xu G."/>
            <person name="Xiao D."/>
            <person name="Ran X."/>
        </authorList>
    </citation>
    <scope>NUCLEOTIDE SEQUENCE [LARGE SCALE GENOMIC DNA]</scope>
    <source>
        <strain evidence="3 4">JCM 15915</strain>
    </source>
</reference>
<dbReference type="Pfam" id="PF20789">
    <property type="entry name" value="4HBT_3C"/>
    <property type="match status" value="1"/>
</dbReference>
<keyword evidence="4" id="KW-1185">Reference proteome</keyword>
<gene>
    <name evidence="3" type="ORF">GMA10_08825</name>
</gene>
<dbReference type="InterPro" id="IPR049449">
    <property type="entry name" value="TesB_ACOT8-like_N"/>
</dbReference>
<dbReference type="Pfam" id="PF13622">
    <property type="entry name" value="4HBT_3"/>
    <property type="match status" value="1"/>
</dbReference>
<dbReference type="InterPro" id="IPR049450">
    <property type="entry name" value="ACOT8-like_C"/>
</dbReference>
<dbReference type="InterPro" id="IPR042171">
    <property type="entry name" value="Acyl-CoA_hotdog"/>
</dbReference>
<sequence>MGKNEERTDIPGLADVEAYYEDRGNGHFRSSIHAQGAWNEREQHMGPASGILAHCLAQHEPREDMRIARISFEILGMIPGGDFEVVTSTIRPGRTIELIQAEFVAGGRVAIRAQAWRLITSDTSSISAIEDPSIPPRDECVVWNGSDVWPGGFIRSIDSVHASTHRPGRGTAWIRPTVPLIDGVDSPDWVRLIGVADATNGIATRVAPGPDSWIFPNVDLQIHMYREPAGEWLGIDNSVSFGADGIGLTSSIFHDEDGPFGRAEQILTLRKGPGQS</sequence>
<protein>
    <submittedName>
        <fullName evidence="3">Thioesterase family protein</fullName>
    </submittedName>
</protein>
<dbReference type="AlphaFoldDB" id="A0A7K1LJF2"/>
<organism evidence="3 4">
    <name type="scientific">Rothia koreensis</name>
    <dbReference type="NCBI Taxonomy" id="592378"/>
    <lineage>
        <taxon>Bacteria</taxon>
        <taxon>Bacillati</taxon>
        <taxon>Actinomycetota</taxon>
        <taxon>Actinomycetes</taxon>
        <taxon>Micrococcales</taxon>
        <taxon>Micrococcaceae</taxon>
        <taxon>Rothia</taxon>
    </lineage>
</organism>
<dbReference type="OrthoDB" id="1413770at2"/>
<feature type="domain" description="Acyl-CoA thioesterase-like N-terminal HotDog" evidence="1">
    <location>
        <begin position="36"/>
        <end position="117"/>
    </location>
</feature>
<comment type="caution">
    <text evidence="3">The sequence shown here is derived from an EMBL/GenBank/DDBJ whole genome shotgun (WGS) entry which is preliminary data.</text>
</comment>
<dbReference type="SUPFAM" id="SSF54637">
    <property type="entry name" value="Thioesterase/thiol ester dehydrase-isomerase"/>
    <property type="match status" value="1"/>
</dbReference>